<dbReference type="Proteomes" id="UP000246991">
    <property type="component" value="Unassembled WGS sequence"/>
</dbReference>
<dbReference type="EMBL" id="PYWC01000029">
    <property type="protein sequence ID" value="PWW76876.1"/>
    <property type="molecule type" value="Genomic_DNA"/>
</dbReference>
<sequence length="77" mass="8771">VSIIETINATSKHICLVVIFQSQKVLTLWFEESNIPNQLIGICGKRWTANEIARGWYREIFLPEIIPSTTNDQDIPG</sequence>
<accession>A0A317STZ7</accession>
<keyword evidence="2" id="KW-1185">Reference proteome</keyword>
<gene>
    <name evidence="1" type="ORF">C7212DRAFT_189783</name>
</gene>
<evidence type="ECO:0008006" key="3">
    <source>
        <dbReference type="Google" id="ProtNLM"/>
    </source>
</evidence>
<dbReference type="AlphaFoldDB" id="A0A317STZ7"/>
<protein>
    <recommendedName>
        <fullName evidence="3">DDE-1 domain-containing protein</fullName>
    </recommendedName>
</protein>
<reference evidence="1 2" key="1">
    <citation type="submission" date="2018-03" db="EMBL/GenBank/DDBJ databases">
        <title>Genomes of Pezizomycetes fungi and the evolution of truffles.</title>
        <authorList>
            <person name="Murat C."/>
            <person name="Payen T."/>
            <person name="Noel B."/>
            <person name="Kuo A."/>
            <person name="Martin F.M."/>
        </authorList>
    </citation>
    <scope>NUCLEOTIDE SEQUENCE [LARGE SCALE GENOMIC DNA]</scope>
    <source>
        <strain evidence="1">091103-1</strain>
    </source>
</reference>
<feature type="non-terminal residue" evidence="1">
    <location>
        <position position="1"/>
    </location>
</feature>
<name>A0A317STZ7_9PEZI</name>
<evidence type="ECO:0000313" key="1">
    <source>
        <dbReference type="EMBL" id="PWW76876.1"/>
    </source>
</evidence>
<evidence type="ECO:0000313" key="2">
    <source>
        <dbReference type="Proteomes" id="UP000246991"/>
    </source>
</evidence>
<comment type="caution">
    <text evidence="1">The sequence shown here is derived from an EMBL/GenBank/DDBJ whole genome shotgun (WGS) entry which is preliminary data.</text>
</comment>
<proteinExistence type="predicted"/>
<organism evidence="1 2">
    <name type="scientific">Tuber magnatum</name>
    <name type="common">white Piedmont truffle</name>
    <dbReference type="NCBI Taxonomy" id="42249"/>
    <lineage>
        <taxon>Eukaryota</taxon>
        <taxon>Fungi</taxon>
        <taxon>Dikarya</taxon>
        <taxon>Ascomycota</taxon>
        <taxon>Pezizomycotina</taxon>
        <taxon>Pezizomycetes</taxon>
        <taxon>Pezizales</taxon>
        <taxon>Tuberaceae</taxon>
        <taxon>Tuber</taxon>
    </lineage>
</organism>